<reference evidence="2" key="1">
    <citation type="journal article" date="2019" name="Int. J. Syst. Evol. Microbiol.">
        <title>The Global Catalogue of Microorganisms (GCM) 10K type strain sequencing project: providing services to taxonomists for standard genome sequencing and annotation.</title>
        <authorList>
            <consortium name="The Broad Institute Genomics Platform"/>
            <consortium name="The Broad Institute Genome Sequencing Center for Infectious Disease"/>
            <person name="Wu L."/>
            <person name="Ma J."/>
        </authorList>
    </citation>
    <scope>NUCLEOTIDE SEQUENCE [LARGE SCALE GENOMIC DNA]</scope>
    <source>
        <strain evidence="2">CCUG 54527</strain>
    </source>
</reference>
<sequence>MDYFEIWGFEVKSGGIVATIGDFVATFLVIVATFDHILATSSVIVATIQFPPNSHSILPNKNAAFRMSERLPN</sequence>
<dbReference type="EMBL" id="JBHSRI010000018">
    <property type="protein sequence ID" value="MFC6039749.1"/>
    <property type="molecule type" value="Genomic_DNA"/>
</dbReference>
<comment type="caution">
    <text evidence="1">The sequence shown here is derived from an EMBL/GenBank/DDBJ whole genome shotgun (WGS) entry which is preliminary data.</text>
</comment>
<evidence type="ECO:0000313" key="2">
    <source>
        <dbReference type="Proteomes" id="UP001596170"/>
    </source>
</evidence>
<gene>
    <name evidence="1" type="ORF">ACFPYN_09990</name>
</gene>
<protein>
    <submittedName>
        <fullName evidence="1">Uncharacterized protein</fullName>
    </submittedName>
</protein>
<dbReference type="RefSeq" id="WP_377733907.1">
    <property type="nucleotide sequence ID" value="NZ_JBHSRI010000018.1"/>
</dbReference>
<dbReference type="Proteomes" id="UP001596170">
    <property type="component" value="Unassembled WGS sequence"/>
</dbReference>
<organism evidence="1 2">
    <name type="scientific">Paenisporosarcina macmurdoensis</name>
    <dbReference type="NCBI Taxonomy" id="212659"/>
    <lineage>
        <taxon>Bacteria</taxon>
        <taxon>Bacillati</taxon>
        <taxon>Bacillota</taxon>
        <taxon>Bacilli</taxon>
        <taxon>Bacillales</taxon>
        <taxon>Caryophanaceae</taxon>
        <taxon>Paenisporosarcina</taxon>
    </lineage>
</organism>
<proteinExistence type="predicted"/>
<evidence type="ECO:0000313" key="1">
    <source>
        <dbReference type="EMBL" id="MFC6039749.1"/>
    </source>
</evidence>
<accession>A0ABW1L707</accession>
<keyword evidence="2" id="KW-1185">Reference proteome</keyword>
<name>A0ABW1L707_9BACL</name>